<dbReference type="PRINTS" id="PR00990">
    <property type="entry name" value="RIBOKINASE"/>
</dbReference>
<keyword evidence="4 7" id="KW-0418">Kinase</keyword>
<evidence type="ECO:0000256" key="5">
    <source>
        <dbReference type="ARBA" id="ARBA00022840"/>
    </source>
</evidence>
<feature type="domain" description="Carbohydrate kinase PfkB" evidence="6">
    <location>
        <begin position="15"/>
        <end position="307"/>
    </location>
</feature>
<sequence length="319" mass="35396">MVRLDQPFMLKAASTDVLSIGEILIDMISDSYQALTENNGFHAYFGGSPANLCMNINRLGGKAKLAACVGEDRFGDFLIHHLKHQKVDTSLVQRSQVSTSMVIVNKSKGSPIPIFYRGSDYRIVLTEELKAAIQDTKIMHISSWPLSHRLSRAVIYEAVALAKQSDVIIGFDPNYHPGLWEEYEDGLSVMKEMVSQSDIVKPSEDDAERLFGKDTPENQINKFHALGCPIVLMTLGKDGAIVSFEGEKTYYQTEASTVVDTTGAGDAFWSGFYTGITQGLLIEEALYLGFKTSAYKLQFTGAVVDLPNYHQLLEKEPHR</sequence>
<evidence type="ECO:0000313" key="8">
    <source>
        <dbReference type="Proteomes" id="UP000321400"/>
    </source>
</evidence>
<dbReference type="Gene3D" id="3.40.1190.30">
    <property type="match status" value="1"/>
</dbReference>
<dbReference type="PANTHER" id="PTHR43085">
    <property type="entry name" value="HEXOKINASE FAMILY MEMBER"/>
    <property type="match status" value="1"/>
</dbReference>
<keyword evidence="2" id="KW-0808">Transferase</keyword>
<dbReference type="STRING" id="442899.SAMN05720591_11631"/>
<evidence type="ECO:0000256" key="3">
    <source>
        <dbReference type="ARBA" id="ARBA00022741"/>
    </source>
</evidence>
<dbReference type="OrthoDB" id="9813569at2"/>
<organism evidence="7 8">
    <name type="scientific">Halolactibacillus alkaliphilus</name>
    <dbReference type="NCBI Taxonomy" id="442899"/>
    <lineage>
        <taxon>Bacteria</taxon>
        <taxon>Bacillati</taxon>
        <taxon>Bacillota</taxon>
        <taxon>Bacilli</taxon>
        <taxon>Bacillales</taxon>
        <taxon>Bacillaceae</taxon>
        <taxon>Halolactibacillus</taxon>
    </lineage>
</organism>
<name>A0A511X227_9BACI</name>
<dbReference type="InterPro" id="IPR002139">
    <property type="entry name" value="Ribo/fructo_kinase"/>
</dbReference>
<evidence type="ECO:0000259" key="6">
    <source>
        <dbReference type="Pfam" id="PF00294"/>
    </source>
</evidence>
<evidence type="ECO:0000256" key="2">
    <source>
        <dbReference type="ARBA" id="ARBA00022679"/>
    </source>
</evidence>
<evidence type="ECO:0000256" key="1">
    <source>
        <dbReference type="ARBA" id="ARBA00010688"/>
    </source>
</evidence>
<protein>
    <submittedName>
        <fullName evidence="7">Fructokinase</fullName>
    </submittedName>
</protein>
<dbReference type="GO" id="GO:0016301">
    <property type="term" value="F:kinase activity"/>
    <property type="evidence" value="ECO:0007669"/>
    <property type="project" value="UniProtKB-KW"/>
</dbReference>
<dbReference type="InterPro" id="IPR050306">
    <property type="entry name" value="PfkB_Carbo_kinase"/>
</dbReference>
<dbReference type="EMBL" id="BJYE01000016">
    <property type="protein sequence ID" value="GEN56997.1"/>
    <property type="molecule type" value="Genomic_DNA"/>
</dbReference>
<comment type="similarity">
    <text evidence="1">Belongs to the carbohydrate kinase PfkB family.</text>
</comment>
<gene>
    <name evidence="7" type="ORF">HAL01_14610</name>
</gene>
<dbReference type="Proteomes" id="UP000321400">
    <property type="component" value="Unassembled WGS sequence"/>
</dbReference>
<evidence type="ECO:0000313" key="7">
    <source>
        <dbReference type="EMBL" id="GEN56997.1"/>
    </source>
</evidence>
<dbReference type="InterPro" id="IPR011611">
    <property type="entry name" value="PfkB_dom"/>
</dbReference>
<dbReference type="Gene3D" id="3.40.1620.20">
    <property type="match status" value="1"/>
</dbReference>
<dbReference type="CDD" id="cd01167">
    <property type="entry name" value="bac_FRK"/>
    <property type="match status" value="1"/>
</dbReference>
<dbReference type="GO" id="GO:0005524">
    <property type="term" value="F:ATP binding"/>
    <property type="evidence" value="ECO:0007669"/>
    <property type="project" value="UniProtKB-KW"/>
</dbReference>
<dbReference type="Gene3D" id="6.10.140.490">
    <property type="match status" value="1"/>
</dbReference>
<dbReference type="InterPro" id="IPR029056">
    <property type="entry name" value="Ribokinase-like"/>
</dbReference>
<comment type="caution">
    <text evidence="7">The sequence shown here is derived from an EMBL/GenBank/DDBJ whole genome shotgun (WGS) entry which is preliminary data.</text>
</comment>
<dbReference type="PANTHER" id="PTHR43085:SF1">
    <property type="entry name" value="PSEUDOURIDINE KINASE-RELATED"/>
    <property type="match status" value="1"/>
</dbReference>
<keyword evidence="3" id="KW-0547">Nucleotide-binding</keyword>
<reference evidence="7 8" key="1">
    <citation type="submission" date="2019-07" db="EMBL/GenBank/DDBJ databases">
        <title>Whole genome shotgun sequence of Halolactibacillus alkaliphilus NBRC 103919.</title>
        <authorList>
            <person name="Hosoyama A."/>
            <person name="Uohara A."/>
            <person name="Ohji S."/>
            <person name="Ichikawa N."/>
        </authorList>
    </citation>
    <scope>NUCLEOTIDE SEQUENCE [LARGE SCALE GENOMIC DNA]</scope>
    <source>
        <strain evidence="7 8">NBRC 103919</strain>
    </source>
</reference>
<dbReference type="SUPFAM" id="SSF53613">
    <property type="entry name" value="Ribokinase-like"/>
    <property type="match status" value="1"/>
</dbReference>
<proteinExistence type="inferred from homology"/>
<keyword evidence="5" id="KW-0067">ATP-binding</keyword>
<dbReference type="Pfam" id="PF00294">
    <property type="entry name" value="PfkB"/>
    <property type="match status" value="1"/>
</dbReference>
<keyword evidence="8" id="KW-1185">Reference proteome</keyword>
<dbReference type="RefSeq" id="WP_089801945.1">
    <property type="nucleotide sequence ID" value="NZ_BJYE01000016.1"/>
</dbReference>
<dbReference type="AlphaFoldDB" id="A0A511X227"/>
<accession>A0A511X227</accession>
<evidence type="ECO:0000256" key="4">
    <source>
        <dbReference type="ARBA" id="ARBA00022777"/>
    </source>
</evidence>